<dbReference type="Pfam" id="PF13692">
    <property type="entry name" value="Glyco_trans_1_4"/>
    <property type="match status" value="1"/>
</dbReference>
<reference evidence="1 2" key="1">
    <citation type="submission" date="2013-08" db="EMBL/GenBank/DDBJ databases">
        <authorList>
            <person name="Stouthamer R."/>
            <person name="Nunney L."/>
        </authorList>
    </citation>
    <scope>NUCLEOTIDE SEQUENCE [LARGE SCALE GENOMIC DNA]</scope>
    <source>
        <strain evidence="2">ann-1</strain>
    </source>
</reference>
<dbReference type="AlphaFoldDB" id="A0A060H576"/>
<dbReference type="PATRIC" id="fig|155920.8.peg.3016"/>
<dbReference type="EMBL" id="CP006696">
    <property type="protein sequence ID" value="AIC10748.1"/>
    <property type="molecule type" value="Genomic_DNA"/>
</dbReference>
<dbReference type="SUPFAM" id="SSF53756">
    <property type="entry name" value="UDP-Glycosyltransferase/glycogen phosphorylase"/>
    <property type="match status" value="1"/>
</dbReference>
<name>A0A060H576_XYLFS</name>
<dbReference type="Proteomes" id="UP000027215">
    <property type="component" value="Chromosome"/>
</dbReference>
<evidence type="ECO:0000313" key="1">
    <source>
        <dbReference type="EMBL" id="AIC10748.1"/>
    </source>
</evidence>
<protein>
    <submittedName>
        <fullName evidence="1">Sugar transferase</fullName>
    </submittedName>
</protein>
<accession>A0A060H576</accession>
<organism evidence="1 2">
    <name type="scientific">Xylella fastidiosa subsp. sandyi Ann-1</name>
    <dbReference type="NCBI Taxonomy" id="155920"/>
    <lineage>
        <taxon>Bacteria</taxon>
        <taxon>Pseudomonadati</taxon>
        <taxon>Pseudomonadota</taxon>
        <taxon>Gammaproteobacteria</taxon>
        <taxon>Lysobacterales</taxon>
        <taxon>Lysobacteraceae</taxon>
        <taxon>Xylella</taxon>
    </lineage>
</organism>
<gene>
    <name evidence="1" type="ORF">D934_12815</name>
</gene>
<dbReference type="HOGENOM" id="CLU_028014_2_2_6"/>
<sequence length="443" mass="49327">MSVDSVSRKHDRIPFIRFLGVYLLFQWRRQCARLHRARIALYSRRFGQWIRLRAAVSADQSALTSVAAVVPASATQPPTNTRCILLIDTVPPRPDRDSGSLRCHHLMHLMVCMGYNVVLHCQERMPSAAEIMALRAIGVTTTAVAGGFPSWLLTNPERYCAVVVCRYHLGLSWLPLLRAFVPDSLCILDTVDLHHLREQREAELRNLSGLRAAAAITRRHELHAISCADLVWVVSPVERDYLARLLPQARVEVVPNMHDMVETIPPFVSRHGFLFVGGSRHPPNVDAVRWLLSEIFPRIRERLPDAQLHLVGAGLAEAIQSQQMICPGVSFHGHVPQMAPLLHACRVSLAPLRFGAGVKGKISEALAYGLPVVTTPEGAEGMYLRSGMDALISRDAEDLARQAVCAHEDLEVWQRLSDNGQQIIKQHFSLHSTRAALAAMLPH</sequence>
<dbReference type="Gene3D" id="3.40.50.2000">
    <property type="entry name" value="Glycogen Phosphorylase B"/>
    <property type="match status" value="1"/>
</dbReference>
<dbReference type="PANTHER" id="PTHR12526">
    <property type="entry name" value="GLYCOSYLTRANSFERASE"/>
    <property type="match status" value="1"/>
</dbReference>
<dbReference type="KEGG" id="xfs:D934_12815"/>
<dbReference type="PANTHER" id="PTHR12526:SF584">
    <property type="entry name" value="GLYCOSYLTRANSFERASE"/>
    <property type="match status" value="1"/>
</dbReference>
<dbReference type="GO" id="GO:0016740">
    <property type="term" value="F:transferase activity"/>
    <property type="evidence" value="ECO:0007669"/>
    <property type="project" value="UniProtKB-KW"/>
</dbReference>
<evidence type="ECO:0000313" key="2">
    <source>
        <dbReference type="Proteomes" id="UP000027215"/>
    </source>
</evidence>
<dbReference type="RefSeq" id="WP_020852548.1">
    <property type="nucleotide sequence ID" value="NZ_CP006696.1"/>
</dbReference>
<proteinExistence type="predicted"/>
<keyword evidence="1" id="KW-0808">Transferase</keyword>
<dbReference type="CDD" id="cd03801">
    <property type="entry name" value="GT4_PimA-like"/>
    <property type="match status" value="1"/>
</dbReference>